<feature type="transmembrane region" description="Helical" evidence="1">
    <location>
        <begin position="20"/>
        <end position="39"/>
    </location>
</feature>
<dbReference type="GO" id="GO:0016020">
    <property type="term" value="C:membrane"/>
    <property type="evidence" value="ECO:0007669"/>
    <property type="project" value="InterPro"/>
</dbReference>
<feature type="transmembrane region" description="Helical" evidence="1">
    <location>
        <begin position="190"/>
        <end position="210"/>
    </location>
</feature>
<feature type="transmembrane region" description="Helical" evidence="1">
    <location>
        <begin position="60"/>
        <end position="77"/>
    </location>
</feature>
<dbReference type="SUPFAM" id="SSF103481">
    <property type="entry name" value="Multidrug resistance efflux transporter EmrE"/>
    <property type="match status" value="2"/>
</dbReference>
<dbReference type="EMBL" id="FMXQ01000001">
    <property type="protein sequence ID" value="SDB08105.1"/>
    <property type="molecule type" value="Genomic_DNA"/>
</dbReference>
<dbReference type="Proteomes" id="UP000199071">
    <property type="component" value="Unassembled WGS sequence"/>
</dbReference>
<dbReference type="InterPro" id="IPR037185">
    <property type="entry name" value="EmrE-like"/>
</dbReference>
<dbReference type="OrthoDB" id="9815809at2"/>
<feature type="domain" description="EamA" evidence="2">
    <location>
        <begin position="134"/>
        <end position="264"/>
    </location>
</feature>
<evidence type="ECO:0000256" key="1">
    <source>
        <dbReference type="SAM" id="Phobius"/>
    </source>
</evidence>
<dbReference type="AlphaFoldDB" id="A0A1G6AIA7"/>
<dbReference type="InterPro" id="IPR000620">
    <property type="entry name" value="EamA_dom"/>
</dbReference>
<feature type="transmembrane region" description="Helical" evidence="1">
    <location>
        <begin position="163"/>
        <end position="184"/>
    </location>
</feature>
<keyword evidence="1" id="KW-1133">Transmembrane helix</keyword>
<reference evidence="3 4" key="1">
    <citation type="submission" date="2016-10" db="EMBL/GenBank/DDBJ databases">
        <authorList>
            <person name="de Groot N.N."/>
        </authorList>
    </citation>
    <scope>NUCLEOTIDE SEQUENCE [LARGE SCALE GENOMIC DNA]</scope>
    <source>
        <strain evidence="3 4">ATCC 35022</strain>
    </source>
</reference>
<dbReference type="PANTHER" id="PTHR22911">
    <property type="entry name" value="ACYL-MALONYL CONDENSING ENZYME-RELATED"/>
    <property type="match status" value="1"/>
</dbReference>
<dbReference type="PANTHER" id="PTHR22911:SF103">
    <property type="entry name" value="BLR2811 PROTEIN"/>
    <property type="match status" value="1"/>
</dbReference>
<keyword evidence="1" id="KW-0472">Membrane</keyword>
<feature type="transmembrane region" description="Helical" evidence="1">
    <location>
        <begin position="83"/>
        <end position="102"/>
    </location>
</feature>
<sequence>MVLFTLLDSAAKYTTAFLPALEIAWARFVIHALLAFLILRPWLDWSPYRTRRPVAQIIRALMLVGSTAFNFLALRTLRLDQTTVIMFSSAFVTAALAGPILGEWVGPRRWAAIVVGFIGVLVVMRPGTSAFEPAMLFSVAAMLCYVGYLLLTRHLTSTDSSRGMLLISAVVPALILAPVSLPTAVMPPTLFIAGLLVVTGICGGLGHWLLIQAHRLAPTSVLAPFIYTQLLWMTTAGYVFFSELPDRFTIVGGVLIVGSALYILYRQRVHGDN</sequence>
<feature type="transmembrane region" description="Helical" evidence="1">
    <location>
        <begin position="247"/>
        <end position="265"/>
    </location>
</feature>
<dbReference type="STRING" id="665467.SAMN02982931_00670"/>
<proteinExistence type="predicted"/>
<organism evidence="3 4">
    <name type="scientific">Bauldia litoralis</name>
    <dbReference type="NCBI Taxonomy" id="665467"/>
    <lineage>
        <taxon>Bacteria</taxon>
        <taxon>Pseudomonadati</taxon>
        <taxon>Pseudomonadota</taxon>
        <taxon>Alphaproteobacteria</taxon>
        <taxon>Hyphomicrobiales</taxon>
        <taxon>Kaistiaceae</taxon>
        <taxon>Bauldia</taxon>
    </lineage>
</organism>
<evidence type="ECO:0000313" key="3">
    <source>
        <dbReference type="EMBL" id="SDB08105.1"/>
    </source>
</evidence>
<keyword evidence="4" id="KW-1185">Reference proteome</keyword>
<feature type="transmembrane region" description="Helical" evidence="1">
    <location>
        <begin position="222"/>
        <end position="241"/>
    </location>
</feature>
<keyword evidence="1" id="KW-0812">Transmembrane</keyword>
<feature type="transmembrane region" description="Helical" evidence="1">
    <location>
        <begin position="134"/>
        <end position="151"/>
    </location>
</feature>
<name>A0A1G6AIA7_9HYPH</name>
<feature type="domain" description="EamA" evidence="2">
    <location>
        <begin position="7"/>
        <end position="124"/>
    </location>
</feature>
<protein>
    <submittedName>
        <fullName evidence="3">Threonine/homoserine efflux transporter RhtA</fullName>
    </submittedName>
</protein>
<gene>
    <name evidence="3" type="ORF">SAMN02982931_00670</name>
</gene>
<dbReference type="Pfam" id="PF00892">
    <property type="entry name" value="EamA"/>
    <property type="match status" value="2"/>
</dbReference>
<feature type="transmembrane region" description="Helical" evidence="1">
    <location>
        <begin position="109"/>
        <end position="128"/>
    </location>
</feature>
<accession>A0A1G6AIA7</accession>
<evidence type="ECO:0000259" key="2">
    <source>
        <dbReference type="Pfam" id="PF00892"/>
    </source>
</evidence>
<evidence type="ECO:0000313" key="4">
    <source>
        <dbReference type="Proteomes" id="UP000199071"/>
    </source>
</evidence>